<evidence type="ECO:0000256" key="5">
    <source>
        <dbReference type="ARBA" id="ARBA00022763"/>
    </source>
</evidence>
<reference evidence="12 13" key="1">
    <citation type="submission" date="2018-08" db="EMBL/GenBank/DDBJ databases">
        <title>Genome analysis of the thermophilic bacterium of the candidate phylum Aminicenantes from deep subsurface aquifer revealed its physiology and ecological role.</title>
        <authorList>
            <person name="Kadnikov V.V."/>
            <person name="Mardanov A.V."/>
            <person name="Beletsky A.V."/>
            <person name="Karnachuk O.V."/>
            <person name="Ravin N.V."/>
        </authorList>
    </citation>
    <scope>NUCLEOTIDE SEQUENCE [LARGE SCALE GENOMIC DNA]</scope>
    <source>
        <strain evidence="12">BY38</strain>
    </source>
</reference>
<dbReference type="Proteomes" id="UP000257323">
    <property type="component" value="Unassembled WGS sequence"/>
</dbReference>
<evidence type="ECO:0000256" key="7">
    <source>
        <dbReference type="ARBA" id="ARBA00023204"/>
    </source>
</evidence>
<dbReference type="GO" id="GO:0005524">
    <property type="term" value="F:ATP binding"/>
    <property type="evidence" value="ECO:0007669"/>
    <property type="project" value="UniProtKB-KW"/>
</dbReference>
<dbReference type="SUPFAM" id="SSF52540">
    <property type="entry name" value="P-loop containing nucleoside triphosphate hydrolases"/>
    <property type="match status" value="2"/>
</dbReference>
<evidence type="ECO:0000256" key="3">
    <source>
        <dbReference type="ARBA" id="ARBA00021315"/>
    </source>
</evidence>
<dbReference type="PANTHER" id="PTHR11059:SF0">
    <property type="entry name" value="DNA REPAIR PROTEIN RECN"/>
    <property type="match status" value="1"/>
</dbReference>
<comment type="caution">
    <text evidence="12">The sequence shown here is derived from an EMBL/GenBank/DDBJ whole genome shotgun (WGS) entry which is preliminary data.</text>
</comment>
<keyword evidence="4" id="KW-0547">Nucleotide-binding</keyword>
<keyword evidence="6" id="KW-0067">ATP-binding</keyword>
<dbReference type="EMBL" id="QUAH01000021">
    <property type="protein sequence ID" value="RFT14749.1"/>
    <property type="molecule type" value="Genomic_DNA"/>
</dbReference>
<organism evidence="12 13">
    <name type="scientific">Candidatus Saccharicenans subterraneus</name>
    <dbReference type="NCBI Taxonomy" id="2508984"/>
    <lineage>
        <taxon>Bacteria</taxon>
        <taxon>Candidatus Aminicenantota</taxon>
        <taxon>Candidatus Aminicenantia</taxon>
        <taxon>Candidatus Aminicenantales</taxon>
        <taxon>Candidatus Saccharicenantaceae</taxon>
        <taxon>Candidatus Saccharicenans</taxon>
    </lineage>
</organism>
<dbReference type="GO" id="GO:0006281">
    <property type="term" value="P:DNA repair"/>
    <property type="evidence" value="ECO:0007669"/>
    <property type="project" value="UniProtKB-KW"/>
</dbReference>
<name>A0A3E2BJ24_9BACT</name>
<evidence type="ECO:0000256" key="6">
    <source>
        <dbReference type="ARBA" id="ARBA00022840"/>
    </source>
</evidence>
<sequence length="560" mass="63987">MIRYLRIKNLATIEDLELELESGFTILTGETGAGKSIIIDALKLLLGEKAQADLIRTGKDEASIEAVFEVQDRKSLPEDLELENGNQLFLQRIISSQGLSKSYLNGLLVPLKKLKELGELLIDIYGQNDHIFLLDTSNHLKFLDDFAEAAELKEKVRQAASRVRALIRQREELTARQKERAQRLDFINFQVKEIEQAGLRPGEDEELLQERAILKNSEKIAILVNQAIDISYESEESLVAGLKRVENIVSELQGFFPELEGSRLQLADFNIYLKELAGNLIDLRDRYAPSPERLEEIEERLSLIEKLKRKYGPSIEEILAHLENIRKEKEELEKSEEKLSDLEREIKTAFEDYRKLCSRLSRLRQERAVELEQLIVKELAQLAMSKARFKVEFRPLSPSLENPSTIRDLGAEELEFILSPNPGEELRPLRRIASGGELSRIMLAFKSLGKEAEKGRTLIFDEIDSGIGGKTADFVARKLQQLARRHQVLCITHLPQIASAASHHFRIEKKTEKDRTFTLVKKLRDRDRPEEIARLIAGTRLTEASLQMARELLEQNAGRN</sequence>
<dbReference type="InterPro" id="IPR003395">
    <property type="entry name" value="RecF/RecN/SMC_N"/>
</dbReference>
<dbReference type="CDD" id="cd03241">
    <property type="entry name" value="ABC_RecN"/>
    <property type="match status" value="2"/>
</dbReference>
<evidence type="ECO:0000256" key="8">
    <source>
        <dbReference type="ARBA" id="ARBA00033408"/>
    </source>
</evidence>
<keyword evidence="10" id="KW-0175">Coiled coil</keyword>
<evidence type="ECO:0000256" key="4">
    <source>
        <dbReference type="ARBA" id="ARBA00022741"/>
    </source>
</evidence>
<keyword evidence="7 9" id="KW-0234">DNA repair</keyword>
<dbReference type="Gene3D" id="3.40.50.300">
    <property type="entry name" value="P-loop containing nucleotide triphosphate hydrolases"/>
    <property type="match status" value="2"/>
</dbReference>
<dbReference type="Pfam" id="PF02463">
    <property type="entry name" value="SMC_N"/>
    <property type="match status" value="1"/>
</dbReference>
<dbReference type="NCBIfam" id="NF008121">
    <property type="entry name" value="PRK10869.1"/>
    <property type="match status" value="1"/>
</dbReference>
<dbReference type="GO" id="GO:0009432">
    <property type="term" value="P:SOS response"/>
    <property type="evidence" value="ECO:0007669"/>
    <property type="project" value="TreeGrafter"/>
</dbReference>
<dbReference type="FunFam" id="3.40.50.300:FF:000356">
    <property type="entry name" value="DNA repair protein RecN"/>
    <property type="match status" value="1"/>
</dbReference>
<dbReference type="FunFam" id="3.40.50.300:FF:000319">
    <property type="entry name" value="DNA repair protein RecN"/>
    <property type="match status" value="1"/>
</dbReference>
<dbReference type="PIRSF" id="PIRSF003128">
    <property type="entry name" value="RecN"/>
    <property type="match status" value="1"/>
</dbReference>
<dbReference type="PANTHER" id="PTHR11059">
    <property type="entry name" value="DNA REPAIR PROTEIN RECN"/>
    <property type="match status" value="1"/>
</dbReference>
<keyword evidence="5 9" id="KW-0227">DNA damage</keyword>
<evidence type="ECO:0000259" key="11">
    <source>
        <dbReference type="Pfam" id="PF02463"/>
    </source>
</evidence>
<dbReference type="NCBIfam" id="TIGR00634">
    <property type="entry name" value="recN"/>
    <property type="match status" value="1"/>
</dbReference>
<accession>A0A3E2BJ24</accession>
<evidence type="ECO:0000256" key="9">
    <source>
        <dbReference type="PIRNR" id="PIRNR003128"/>
    </source>
</evidence>
<proteinExistence type="inferred from homology"/>
<gene>
    <name evidence="12" type="ORF">OP8BY_2419</name>
</gene>
<feature type="domain" description="RecF/RecN/SMC N-terminal" evidence="11">
    <location>
        <begin position="2"/>
        <end position="512"/>
    </location>
</feature>
<evidence type="ECO:0000256" key="2">
    <source>
        <dbReference type="ARBA" id="ARBA00009441"/>
    </source>
</evidence>
<feature type="coiled-coil region" evidence="10">
    <location>
        <begin position="149"/>
        <end position="176"/>
    </location>
</feature>
<evidence type="ECO:0000313" key="12">
    <source>
        <dbReference type="EMBL" id="RFT14749.1"/>
    </source>
</evidence>
<comment type="function">
    <text evidence="1 9">May be involved in recombinational repair of damaged DNA.</text>
</comment>
<dbReference type="InterPro" id="IPR004604">
    <property type="entry name" value="DNA_recomb/repair_RecN"/>
</dbReference>
<dbReference type="InterPro" id="IPR027417">
    <property type="entry name" value="P-loop_NTPase"/>
</dbReference>
<protein>
    <recommendedName>
        <fullName evidence="3 9">DNA repair protein RecN</fullName>
    </recommendedName>
    <alternativeName>
        <fullName evidence="8 9">Recombination protein N</fullName>
    </alternativeName>
</protein>
<evidence type="ECO:0000256" key="10">
    <source>
        <dbReference type="SAM" id="Coils"/>
    </source>
</evidence>
<comment type="similarity">
    <text evidence="2 9">Belongs to the RecN family.</text>
</comment>
<evidence type="ECO:0000313" key="13">
    <source>
        <dbReference type="Proteomes" id="UP000257323"/>
    </source>
</evidence>
<dbReference type="GO" id="GO:0043590">
    <property type="term" value="C:bacterial nucleoid"/>
    <property type="evidence" value="ECO:0007669"/>
    <property type="project" value="TreeGrafter"/>
</dbReference>
<dbReference type="AlphaFoldDB" id="A0A3E2BJ24"/>
<feature type="coiled-coil region" evidence="10">
    <location>
        <begin position="315"/>
        <end position="359"/>
    </location>
</feature>
<dbReference type="GO" id="GO:0006310">
    <property type="term" value="P:DNA recombination"/>
    <property type="evidence" value="ECO:0007669"/>
    <property type="project" value="InterPro"/>
</dbReference>
<evidence type="ECO:0000256" key="1">
    <source>
        <dbReference type="ARBA" id="ARBA00003618"/>
    </source>
</evidence>